<reference evidence="2" key="1">
    <citation type="journal article" date="2019" name="Int. J. Syst. Evol. Microbiol.">
        <title>The Global Catalogue of Microorganisms (GCM) 10K type strain sequencing project: providing services to taxonomists for standard genome sequencing and annotation.</title>
        <authorList>
            <consortium name="The Broad Institute Genomics Platform"/>
            <consortium name="The Broad Institute Genome Sequencing Center for Infectious Disease"/>
            <person name="Wu L."/>
            <person name="Ma J."/>
        </authorList>
    </citation>
    <scope>NUCLEOTIDE SEQUENCE [LARGE SCALE GENOMIC DNA]</scope>
    <source>
        <strain evidence="2">CCM 7756</strain>
    </source>
</reference>
<dbReference type="EMBL" id="JBHRVQ010000001">
    <property type="protein sequence ID" value="MFC3389337.1"/>
    <property type="molecule type" value="Genomic_DNA"/>
</dbReference>
<accession>A0ABV7N885</accession>
<comment type="caution">
    <text evidence="1">The sequence shown here is derived from an EMBL/GenBank/DDBJ whole genome shotgun (WGS) entry which is preliminary data.</text>
</comment>
<sequence>MTDKIPFGPADIIVGEGVEAINFDGKATSGEQGEGSSQLQAEGGSINITPTFASISSIDYGEGDYDEYSTGVGVTVNIVALKENVKTLKLALAGTQDVVDADSGDVTGLTDAPVGQSNREKGVPVRIHPRNMGDDNSLDYIVYKMAPTENYERPFSLEQGTVNIQLKAYPRDGADASKGANFYYTGSVDPNAPTTP</sequence>
<keyword evidence="2" id="KW-1185">Reference proteome</keyword>
<dbReference type="Proteomes" id="UP001595637">
    <property type="component" value="Unassembled WGS sequence"/>
</dbReference>
<gene>
    <name evidence="1" type="ORF">ACFOEO_12170</name>
</gene>
<organism evidence="1 2">
    <name type="scientific">Salinicoccus sesuvii</name>
    <dbReference type="NCBI Taxonomy" id="868281"/>
    <lineage>
        <taxon>Bacteria</taxon>
        <taxon>Bacillati</taxon>
        <taxon>Bacillota</taxon>
        <taxon>Bacilli</taxon>
        <taxon>Bacillales</taxon>
        <taxon>Staphylococcaceae</taxon>
        <taxon>Salinicoccus</taxon>
    </lineage>
</organism>
<dbReference type="RefSeq" id="WP_380656339.1">
    <property type="nucleotide sequence ID" value="NZ_JBHRVQ010000001.1"/>
</dbReference>
<evidence type="ECO:0008006" key="3">
    <source>
        <dbReference type="Google" id="ProtNLM"/>
    </source>
</evidence>
<name>A0ABV7N885_9STAP</name>
<evidence type="ECO:0000313" key="1">
    <source>
        <dbReference type="EMBL" id="MFC3389337.1"/>
    </source>
</evidence>
<evidence type="ECO:0000313" key="2">
    <source>
        <dbReference type="Proteomes" id="UP001595637"/>
    </source>
</evidence>
<protein>
    <recommendedName>
        <fullName evidence="3">Phage tail protein</fullName>
    </recommendedName>
</protein>
<proteinExistence type="predicted"/>